<accession>A0A438LXI0</accession>
<dbReference type="Proteomes" id="UP000284824">
    <property type="component" value="Unassembled WGS sequence"/>
</dbReference>
<dbReference type="InterPro" id="IPR019239">
    <property type="entry name" value="VapB_antitoxin"/>
</dbReference>
<protein>
    <submittedName>
        <fullName evidence="1">VapB protein of antitoxin of type II toxin-antitoxin system</fullName>
    </submittedName>
</protein>
<dbReference type="AlphaFoldDB" id="A0A438LXI0"/>
<sequence length="86" mass="9418">MGMVGNMKTTVDISDSLLNEARQVARAEGTTLRAMIEEGLRVVLSRRAQNARFILPDASVGGEGLQREVRGASWEDIRALAYGDRL</sequence>
<reference evidence="1 2" key="1">
    <citation type="submission" date="2019-01" db="EMBL/GenBank/DDBJ databases">
        <title>Sequencing the genomes of 1000 actinobacteria strains.</title>
        <authorList>
            <person name="Klenk H.-P."/>
        </authorList>
    </citation>
    <scope>NUCLEOTIDE SEQUENCE [LARGE SCALE GENOMIC DNA]</scope>
    <source>
        <strain evidence="1 2">DSM 43925</strain>
    </source>
</reference>
<keyword evidence="2" id="KW-1185">Reference proteome</keyword>
<proteinExistence type="predicted"/>
<organism evidence="1 2">
    <name type="scientific">Nonomuraea polychroma</name>
    <dbReference type="NCBI Taxonomy" id="46176"/>
    <lineage>
        <taxon>Bacteria</taxon>
        <taxon>Bacillati</taxon>
        <taxon>Actinomycetota</taxon>
        <taxon>Actinomycetes</taxon>
        <taxon>Streptosporangiales</taxon>
        <taxon>Streptosporangiaceae</taxon>
        <taxon>Nonomuraea</taxon>
    </lineage>
</organism>
<dbReference type="Pfam" id="PF09957">
    <property type="entry name" value="VapB_antitoxin"/>
    <property type="match status" value="1"/>
</dbReference>
<gene>
    <name evidence="1" type="ORF">EDD27_0527</name>
</gene>
<dbReference type="EMBL" id="SAUN01000001">
    <property type="protein sequence ID" value="RVX38234.1"/>
    <property type="molecule type" value="Genomic_DNA"/>
</dbReference>
<comment type="caution">
    <text evidence="1">The sequence shown here is derived from an EMBL/GenBank/DDBJ whole genome shotgun (WGS) entry which is preliminary data.</text>
</comment>
<evidence type="ECO:0000313" key="1">
    <source>
        <dbReference type="EMBL" id="RVX38234.1"/>
    </source>
</evidence>
<name>A0A438LXI0_9ACTN</name>
<evidence type="ECO:0000313" key="2">
    <source>
        <dbReference type="Proteomes" id="UP000284824"/>
    </source>
</evidence>